<dbReference type="PANTHER" id="PTHR11839:SF31">
    <property type="entry name" value="ADP-RIBOSE PYROPHOSPHATASE"/>
    <property type="match status" value="1"/>
</dbReference>
<dbReference type="PANTHER" id="PTHR11839">
    <property type="entry name" value="UDP/ADP-SUGAR PYROPHOSPHATASE"/>
    <property type="match status" value="1"/>
</dbReference>
<accession>A0ABY6G031</accession>
<evidence type="ECO:0000256" key="1">
    <source>
        <dbReference type="ARBA" id="ARBA00022801"/>
    </source>
</evidence>
<evidence type="ECO:0000259" key="2">
    <source>
        <dbReference type="PROSITE" id="PS51462"/>
    </source>
</evidence>
<dbReference type="InterPro" id="IPR000086">
    <property type="entry name" value="NUDIX_hydrolase_dom"/>
</dbReference>
<organism evidence="3 4">
    <name type="scientific">Brachybacterium huguangmaarense</name>
    <dbReference type="NCBI Taxonomy" id="1652028"/>
    <lineage>
        <taxon>Bacteria</taxon>
        <taxon>Bacillati</taxon>
        <taxon>Actinomycetota</taxon>
        <taxon>Actinomycetes</taxon>
        <taxon>Micrococcales</taxon>
        <taxon>Dermabacteraceae</taxon>
        <taxon>Brachybacterium</taxon>
    </lineage>
</organism>
<protein>
    <submittedName>
        <fullName evidence="3">NUDIX hydrolase</fullName>
    </submittedName>
</protein>
<feature type="domain" description="Nudix hydrolase" evidence="2">
    <location>
        <begin position="50"/>
        <end position="184"/>
    </location>
</feature>
<sequence length="215" mass="23457">MDAPEDRPLRDEPGRRDVAARRTVHHGMVWDIVRDTIDFAPGVRFDREYVHHTGAVAVLAVDERDRMLLIRQYRHPAGETLWEIPAGLLDVGGEAASAAALRELREETGHDAQTVQTLLDFRPSPGGSDEVIRIYLVTGVRAAVEDGFVRTDEEAELEVRWAGIDEVARAVLAGDLTSGSLVAGVLALVGHRALGAPLRGRDTPWPERPGHGTDG</sequence>
<dbReference type="Pfam" id="PF00293">
    <property type="entry name" value="NUDIX"/>
    <property type="match status" value="1"/>
</dbReference>
<dbReference type="InterPro" id="IPR015797">
    <property type="entry name" value="NUDIX_hydrolase-like_dom_sf"/>
</dbReference>
<dbReference type="CDD" id="cd24158">
    <property type="entry name" value="NUDIX_ADPRase_Rv1700"/>
    <property type="match status" value="1"/>
</dbReference>
<proteinExistence type="predicted"/>
<evidence type="ECO:0000313" key="4">
    <source>
        <dbReference type="Proteomes" id="UP001164305"/>
    </source>
</evidence>
<dbReference type="SUPFAM" id="SSF55811">
    <property type="entry name" value="Nudix"/>
    <property type="match status" value="1"/>
</dbReference>
<dbReference type="Proteomes" id="UP001164305">
    <property type="component" value="Chromosome"/>
</dbReference>
<keyword evidence="4" id="KW-1185">Reference proteome</keyword>
<dbReference type="GO" id="GO:0016787">
    <property type="term" value="F:hydrolase activity"/>
    <property type="evidence" value="ECO:0007669"/>
    <property type="project" value="UniProtKB-KW"/>
</dbReference>
<evidence type="ECO:0000313" key="3">
    <source>
        <dbReference type="EMBL" id="UYG16551.1"/>
    </source>
</evidence>
<keyword evidence="1 3" id="KW-0378">Hydrolase</keyword>
<name>A0ABY6G031_9MICO</name>
<gene>
    <name evidence="3" type="ORF">BRM3_13245</name>
</gene>
<reference evidence="3" key="1">
    <citation type="submission" date="2022-10" db="EMBL/GenBank/DDBJ databases">
        <title>Whole-Genome Sequencing of Brachybacterium huguangmaarense BRM-3, Isolated from Betula schmidtii.</title>
        <authorList>
            <person name="Haam D."/>
        </authorList>
    </citation>
    <scope>NUCLEOTIDE SEQUENCE</scope>
    <source>
        <strain evidence="3">BRM-3</strain>
    </source>
</reference>
<dbReference type="Gene3D" id="3.90.79.10">
    <property type="entry name" value="Nucleoside Triphosphate Pyrophosphohydrolase"/>
    <property type="match status" value="1"/>
</dbReference>
<dbReference type="EMBL" id="CP107020">
    <property type="protein sequence ID" value="UYG16551.1"/>
    <property type="molecule type" value="Genomic_DNA"/>
</dbReference>
<dbReference type="RefSeq" id="WP_263593764.1">
    <property type="nucleotide sequence ID" value="NZ_CP107020.1"/>
</dbReference>
<dbReference type="PROSITE" id="PS51462">
    <property type="entry name" value="NUDIX"/>
    <property type="match status" value="1"/>
</dbReference>